<dbReference type="EMBL" id="CBTN010000048">
    <property type="protein sequence ID" value="CDH57651.1"/>
    <property type="molecule type" value="Genomic_DNA"/>
</dbReference>
<name>A0A068S8T6_9FUNG</name>
<evidence type="ECO:0000313" key="1">
    <source>
        <dbReference type="EMBL" id="CDH57651.1"/>
    </source>
</evidence>
<dbReference type="VEuPathDB" id="FungiDB:LCOR_08562.1"/>
<keyword evidence="2" id="KW-1185">Reference proteome</keyword>
<sequence>MTTWPNITTLSINYTEDDELSRTQIIGICQRFPALTNFDVHPFPDIETVLMVPRYCPLLNCAKIHIHAWHITGFFSNETTGSDEVVVKELTVYEDDWLGNQTIVDTAPVLNQYHATLEHIEWDITPDRDFRHLYNIHYPGSRNSSFALLDHGY</sequence>
<dbReference type="AlphaFoldDB" id="A0A068S8T6"/>
<proteinExistence type="predicted"/>
<gene>
    <name evidence="1" type="ORF">LCOR_08562.1</name>
</gene>
<evidence type="ECO:0000313" key="2">
    <source>
        <dbReference type="Proteomes" id="UP000027586"/>
    </source>
</evidence>
<reference evidence="1" key="1">
    <citation type="submission" date="2013-08" db="EMBL/GenBank/DDBJ databases">
        <title>Gene expansion shapes genome architecture in the human pathogen Lichtheimia corymbifera: an evolutionary genomics analysis in the ancient terrestrial Mucorales (Mucoromycotina).</title>
        <authorList>
            <person name="Schwartze V.U."/>
            <person name="Winter S."/>
            <person name="Shelest E."/>
            <person name="Marcet-Houben M."/>
            <person name="Horn F."/>
            <person name="Wehner S."/>
            <person name="Hoffmann K."/>
            <person name="Riege K."/>
            <person name="Sammeth M."/>
            <person name="Nowrousian M."/>
            <person name="Valiante V."/>
            <person name="Linde J."/>
            <person name="Jacobsen I.D."/>
            <person name="Marz M."/>
            <person name="Brakhage A.A."/>
            <person name="Gabaldon T."/>
            <person name="Bocker S."/>
            <person name="Voigt K."/>
        </authorList>
    </citation>
    <scope>NUCLEOTIDE SEQUENCE [LARGE SCALE GENOMIC DNA]</scope>
    <source>
        <strain evidence="1">FSU 9682</strain>
    </source>
</reference>
<protein>
    <submittedName>
        <fullName evidence="1">Uncharacterized protein</fullName>
    </submittedName>
</protein>
<comment type="caution">
    <text evidence="1">The sequence shown here is derived from an EMBL/GenBank/DDBJ whole genome shotgun (WGS) entry which is preliminary data.</text>
</comment>
<dbReference type="Proteomes" id="UP000027586">
    <property type="component" value="Unassembled WGS sequence"/>
</dbReference>
<organism evidence="1 2">
    <name type="scientific">Lichtheimia corymbifera JMRC:FSU:9682</name>
    <dbReference type="NCBI Taxonomy" id="1263082"/>
    <lineage>
        <taxon>Eukaryota</taxon>
        <taxon>Fungi</taxon>
        <taxon>Fungi incertae sedis</taxon>
        <taxon>Mucoromycota</taxon>
        <taxon>Mucoromycotina</taxon>
        <taxon>Mucoromycetes</taxon>
        <taxon>Mucorales</taxon>
        <taxon>Lichtheimiaceae</taxon>
        <taxon>Lichtheimia</taxon>
    </lineage>
</organism>
<accession>A0A068S8T6</accession>